<dbReference type="EC" id="3.2.1.11" evidence="2"/>
<dbReference type="InterPro" id="IPR013780">
    <property type="entry name" value="Glyco_hydro_b"/>
</dbReference>
<keyword evidence="2" id="KW-0326">Glycosidase</keyword>
<comment type="caution">
    <text evidence="2">The sequence shown here is derived from an EMBL/GenBank/DDBJ whole genome shotgun (WGS) entry which is preliminary data.</text>
</comment>
<dbReference type="Gene3D" id="2.60.40.1180">
    <property type="entry name" value="Golgi alpha-mannosidase II"/>
    <property type="match status" value="1"/>
</dbReference>
<dbReference type="GO" id="GO:0033904">
    <property type="term" value="F:dextranase activity"/>
    <property type="evidence" value="ECO:0007669"/>
    <property type="project" value="UniProtKB-EC"/>
</dbReference>
<proteinExistence type="predicted"/>
<keyword evidence="3" id="KW-1185">Reference proteome</keyword>
<reference evidence="2 3" key="1">
    <citation type="submission" date="2020-07" db="EMBL/GenBank/DDBJ databases">
        <title>Sequencing the genomes of 1000 actinobacteria strains.</title>
        <authorList>
            <person name="Klenk H.-P."/>
        </authorList>
    </citation>
    <scope>NUCLEOTIDE SEQUENCE [LARGE SCALE GENOMIC DNA]</scope>
    <source>
        <strain evidence="2 3">DSM 21350</strain>
    </source>
</reference>
<dbReference type="Proteomes" id="UP000535511">
    <property type="component" value="Unassembled WGS sequence"/>
</dbReference>
<dbReference type="Gene3D" id="3.20.20.80">
    <property type="entry name" value="Glycosidases"/>
    <property type="match status" value="1"/>
</dbReference>
<evidence type="ECO:0000313" key="3">
    <source>
        <dbReference type="Proteomes" id="UP000535511"/>
    </source>
</evidence>
<evidence type="ECO:0000256" key="1">
    <source>
        <dbReference type="ARBA" id="ARBA00022729"/>
    </source>
</evidence>
<dbReference type="InterPro" id="IPR017853">
    <property type="entry name" value="GH"/>
</dbReference>
<dbReference type="EMBL" id="JACCBG010000001">
    <property type="protein sequence ID" value="NYD40071.1"/>
    <property type="molecule type" value="Genomic_DNA"/>
</dbReference>
<keyword evidence="1" id="KW-0732">Signal</keyword>
<dbReference type="InterPro" id="IPR025092">
    <property type="entry name" value="Glyco_hydro_66"/>
</dbReference>
<sequence length="531" mass="57949">MSGQDLVPTHATFAPDQPVVLEWTGAAAPARLVVTRLGERVRDEQVPPGRLLDLGVLPVGGYAVRLLGEDEAPVTSAFDVLAAPVDRPRYGFLSEFGPGRSPEETAAASLGLRRLHLTAVQFYDWAYRHADLVGSAEEFTDICGRDLSHRTTRSLIAACREVGASAVGYAAVYGVAMDYAEEHPDQLLYHRDGTAYALADLLKIGNLAPDNPWHDHIIGQFRRAVDELGFDGLHLDTYGFPKIAWDHEGRPLDLAELFPPFLREVRRALPEATLFFNNVNDYPTWTSVAAPLDTTYVEVWDPHREYRHLVALIEAARLSAPGRPVVLAAYLVPFADGSTPGAEWAARLALATIWAHGGHHLLCGEGDGVLTHPYYPNFARVDAGTGRLLRDWFDFAVANGDLLHAPKARTITHSHLSGDENDDLAVTAAVPVSPDPVAGSLWVVARSSALGMTLHLIDLAGQEDLEWNRPKQPSLPVGSVTVRVRWAGERLLFGSPEHGPELVDLPAVRDGDYLVAELPAFTGWGLVHLPR</sequence>
<dbReference type="SUPFAM" id="SSF51445">
    <property type="entry name" value="(Trans)glycosidases"/>
    <property type="match status" value="1"/>
</dbReference>
<organism evidence="2 3">
    <name type="scientific">Nocardioides panaciterrulae</name>
    <dbReference type="NCBI Taxonomy" id="661492"/>
    <lineage>
        <taxon>Bacteria</taxon>
        <taxon>Bacillati</taxon>
        <taxon>Actinomycetota</taxon>
        <taxon>Actinomycetes</taxon>
        <taxon>Propionibacteriales</taxon>
        <taxon>Nocardioidaceae</taxon>
        <taxon>Nocardioides</taxon>
    </lineage>
</organism>
<dbReference type="AlphaFoldDB" id="A0A7Y9J9G1"/>
<evidence type="ECO:0000313" key="2">
    <source>
        <dbReference type="EMBL" id="NYD40071.1"/>
    </source>
</evidence>
<dbReference type="RefSeq" id="WP_179662006.1">
    <property type="nucleotide sequence ID" value="NZ_JACCBG010000001.1"/>
</dbReference>
<keyword evidence="2" id="KW-0378">Hydrolase</keyword>
<dbReference type="Pfam" id="PF13199">
    <property type="entry name" value="Glyco_hydro_66"/>
    <property type="match status" value="1"/>
</dbReference>
<gene>
    <name evidence="2" type="ORF">BJZ21_000154</name>
</gene>
<protein>
    <submittedName>
        <fullName evidence="2">Dextranase</fullName>
        <ecNumber evidence="2">3.2.1.11</ecNumber>
    </submittedName>
</protein>
<accession>A0A7Y9J9G1</accession>
<name>A0A7Y9J9G1_9ACTN</name>
<dbReference type="CDD" id="cd14745">
    <property type="entry name" value="GH66"/>
    <property type="match status" value="1"/>
</dbReference>